<evidence type="ECO:0000313" key="3">
    <source>
        <dbReference type="EMBL" id="GIH06130.1"/>
    </source>
</evidence>
<evidence type="ECO:0000313" key="4">
    <source>
        <dbReference type="Proteomes" id="UP000612899"/>
    </source>
</evidence>
<protein>
    <recommendedName>
        <fullName evidence="2">M23ase beta-sheet core domain-containing protein</fullName>
    </recommendedName>
</protein>
<sequence length="374" mass="39532">MVKSKLKRAVAALLLLASVGVVQFGLAQPAQAATWVKPVNGTLGQGFGGTCSGCHHGVDIIAARWTPIYAVHAGVVQTSRCGSPNCDIDGSPQTSGCGWYVGINHPDGTGTLYCHMVQRPEVSVGQSVSTGQVIGYVGTSGNSSGPHLHFQTHNGASNNDNLAVNPVPFMSARGVNLAGGSTPPPTQPPAGTYWVDTFAAAPGSATPGGAQTGTLYAGRNYVYCRVWGPNVQVGSAFNHWWLKTDLDSGSPWQNQWVSAYYLSRWGNDVAKDNNGNDIPGCAATKYTVDTFADAPGRSSPGGAQTGTLYAGTNYVYCRVWGPNVQVGSSFNHWWLKTDLDTGNPWQNQWVSAYYLSRWGNDVAKDNSGVDIPAC</sequence>
<gene>
    <name evidence="3" type="ORF">Rhe02_41970</name>
</gene>
<dbReference type="InterPro" id="IPR050570">
    <property type="entry name" value="Cell_wall_metabolism_enzyme"/>
</dbReference>
<dbReference type="GO" id="GO:0004222">
    <property type="term" value="F:metalloendopeptidase activity"/>
    <property type="evidence" value="ECO:0007669"/>
    <property type="project" value="TreeGrafter"/>
</dbReference>
<feature type="domain" description="M23ase beta-sheet core" evidence="2">
    <location>
        <begin position="55"/>
        <end position="156"/>
    </location>
</feature>
<reference evidence="3" key="1">
    <citation type="submission" date="2021-01" db="EMBL/GenBank/DDBJ databases">
        <title>Whole genome shotgun sequence of Rhizocola hellebori NBRC 109834.</title>
        <authorList>
            <person name="Komaki H."/>
            <person name="Tamura T."/>
        </authorList>
    </citation>
    <scope>NUCLEOTIDE SEQUENCE</scope>
    <source>
        <strain evidence="3">NBRC 109834</strain>
    </source>
</reference>
<feature type="signal peptide" evidence="1">
    <location>
        <begin position="1"/>
        <end position="32"/>
    </location>
</feature>
<dbReference type="CDD" id="cd12797">
    <property type="entry name" value="M23_peptidase"/>
    <property type="match status" value="1"/>
</dbReference>
<dbReference type="PANTHER" id="PTHR21666:SF270">
    <property type="entry name" value="MUREIN HYDROLASE ACTIVATOR ENVC"/>
    <property type="match status" value="1"/>
</dbReference>
<name>A0A8J3VH47_9ACTN</name>
<comment type="caution">
    <text evidence="3">The sequence shown here is derived from an EMBL/GenBank/DDBJ whole genome shotgun (WGS) entry which is preliminary data.</text>
</comment>
<dbReference type="Pfam" id="PF01551">
    <property type="entry name" value="Peptidase_M23"/>
    <property type="match status" value="1"/>
</dbReference>
<feature type="chain" id="PRO_5035262548" description="M23ase beta-sheet core domain-containing protein" evidence="1">
    <location>
        <begin position="33"/>
        <end position="374"/>
    </location>
</feature>
<proteinExistence type="predicted"/>
<dbReference type="EMBL" id="BONY01000024">
    <property type="protein sequence ID" value="GIH06130.1"/>
    <property type="molecule type" value="Genomic_DNA"/>
</dbReference>
<keyword evidence="4" id="KW-1185">Reference proteome</keyword>
<dbReference type="Gene3D" id="2.70.70.10">
    <property type="entry name" value="Glucose Permease (Domain IIA)"/>
    <property type="match status" value="1"/>
</dbReference>
<organism evidence="3 4">
    <name type="scientific">Rhizocola hellebori</name>
    <dbReference type="NCBI Taxonomy" id="1392758"/>
    <lineage>
        <taxon>Bacteria</taxon>
        <taxon>Bacillati</taxon>
        <taxon>Actinomycetota</taxon>
        <taxon>Actinomycetes</taxon>
        <taxon>Micromonosporales</taxon>
        <taxon>Micromonosporaceae</taxon>
        <taxon>Rhizocola</taxon>
    </lineage>
</organism>
<keyword evidence="1" id="KW-0732">Signal</keyword>
<evidence type="ECO:0000259" key="2">
    <source>
        <dbReference type="Pfam" id="PF01551"/>
    </source>
</evidence>
<dbReference type="Proteomes" id="UP000612899">
    <property type="component" value="Unassembled WGS sequence"/>
</dbReference>
<dbReference type="InterPro" id="IPR016047">
    <property type="entry name" value="M23ase_b-sheet_dom"/>
</dbReference>
<dbReference type="PANTHER" id="PTHR21666">
    <property type="entry name" value="PEPTIDASE-RELATED"/>
    <property type="match status" value="1"/>
</dbReference>
<accession>A0A8J3VH47</accession>
<dbReference type="SUPFAM" id="SSF51261">
    <property type="entry name" value="Duplicated hybrid motif"/>
    <property type="match status" value="1"/>
</dbReference>
<evidence type="ECO:0000256" key="1">
    <source>
        <dbReference type="SAM" id="SignalP"/>
    </source>
</evidence>
<dbReference type="AlphaFoldDB" id="A0A8J3VH47"/>
<dbReference type="InterPro" id="IPR011055">
    <property type="entry name" value="Dup_hybrid_motif"/>
</dbReference>